<dbReference type="RefSeq" id="WP_064003710.1">
    <property type="nucleotide sequence ID" value="NZ_LSTV01000005.1"/>
</dbReference>
<dbReference type="EMBL" id="LSTV01000005">
    <property type="protein sequence ID" value="OAH48937.1"/>
    <property type="molecule type" value="Genomic_DNA"/>
</dbReference>
<feature type="transmembrane region" description="Helical" evidence="2">
    <location>
        <begin position="28"/>
        <end position="45"/>
    </location>
</feature>
<dbReference type="Proteomes" id="UP000076998">
    <property type="component" value="Unassembled WGS sequence"/>
</dbReference>
<proteinExistence type="predicted"/>
<evidence type="ECO:0000313" key="4">
    <source>
        <dbReference type="Proteomes" id="UP000076998"/>
    </source>
</evidence>
<protein>
    <submittedName>
        <fullName evidence="3">Uncharacterized protein</fullName>
    </submittedName>
</protein>
<keyword evidence="2" id="KW-0472">Membrane</keyword>
<feature type="compositionally biased region" description="Basic and acidic residues" evidence="1">
    <location>
        <begin position="67"/>
        <end position="77"/>
    </location>
</feature>
<name>A0A177K7B4_9MICO</name>
<keyword evidence="2" id="KW-1133">Transmembrane helix</keyword>
<organism evidence="3 4">
    <name type="scientific">Microbacterium oleivorans</name>
    <dbReference type="NCBI Taxonomy" id="273677"/>
    <lineage>
        <taxon>Bacteria</taxon>
        <taxon>Bacillati</taxon>
        <taxon>Actinomycetota</taxon>
        <taxon>Actinomycetes</taxon>
        <taxon>Micrococcales</taxon>
        <taxon>Microbacteriaceae</taxon>
        <taxon>Microbacterium</taxon>
    </lineage>
</organism>
<evidence type="ECO:0000313" key="3">
    <source>
        <dbReference type="EMBL" id="OAH48937.1"/>
    </source>
</evidence>
<evidence type="ECO:0000256" key="2">
    <source>
        <dbReference type="SAM" id="Phobius"/>
    </source>
</evidence>
<evidence type="ECO:0000256" key="1">
    <source>
        <dbReference type="SAM" id="MobiDB-lite"/>
    </source>
</evidence>
<sequence>MNKGLVIQVTVLMPLVVAVTIFSALGWWIPAGIAIVGAAVAVVWIRRAVENRKIDEVLAADAGSGDPRPRGTSDEPHASMPEPGSKGDHEGS</sequence>
<reference evidence="3 4" key="1">
    <citation type="submission" date="2016-02" db="EMBL/GenBank/DDBJ databases">
        <authorList>
            <person name="Wen L."/>
            <person name="He K."/>
            <person name="Yang H."/>
        </authorList>
    </citation>
    <scope>NUCLEOTIDE SEQUENCE [LARGE SCALE GENOMIC DNA]</scope>
    <source>
        <strain evidence="3 4">CD11_3</strain>
    </source>
</reference>
<accession>A0A177K7B4</accession>
<comment type="caution">
    <text evidence="3">The sequence shown here is derived from an EMBL/GenBank/DDBJ whole genome shotgun (WGS) entry which is preliminary data.</text>
</comment>
<keyword evidence="2" id="KW-0812">Transmembrane</keyword>
<gene>
    <name evidence="3" type="ORF">AYL44_13035</name>
</gene>
<feature type="region of interest" description="Disordered" evidence="1">
    <location>
        <begin position="59"/>
        <end position="92"/>
    </location>
</feature>
<dbReference type="AlphaFoldDB" id="A0A177K7B4"/>